<dbReference type="Proteomes" id="UP000186855">
    <property type="component" value="Unassembled WGS sequence"/>
</dbReference>
<dbReference type="PANTHER" id="PTHR33570:SF2">
    <property type="entry name" value="CARBOXYMUCONOLACTONE DECARBOXYLASE-LIKE DOMAIN-CONTAINING PROTEIN"/>
    <property type="match status" value="1"/>
</dbReference>
<dbReference type="AlphaFoldDB" id="A0A1Q8HZK9"/>
<feature type="domain" description="Carboxymuconolactone decarboxylase-like" evidence="1">
    <location>
        <begin position="26"/>
        <end position="109"/>
    </location>
</feature>
<sequence>MALTPQARETFTRLFGLEPQPHPTDPELFDILQNEIFDEAFSTGVLTDVERELLTVTVLAAMQTLPQLTAHVGAALNIGAGPLQLRETIYQCAPYIGFPKTLNAIDIANKVFEARGISLPLESAGTVDATDPSAREQAGAAIQAPLYGNEVKEVFSALPEPFDQFVPHLLTSSAFGDFATRGGLDVAQRELISLVAIAAIGATTQLRPHVAGAIRAGSSRQKVAAALVQVMPYIGGPYALSGLVLVARYDESASAEAYR</sequence>
<organism evidence="2 5">
    <name type="scientific">Actinomyces oris</name>
    <dbReference type="NCBI Taxonomy" id="544580"/>
    <lineage>
        <taxon>Bacteria</taxon>
        <taxon>Bacillati</taxon>
        <taxon>Actinomycetota</taxon>
        <taxon>Actinomycetes</taxon>
        <taxon>Actinomycetales</taxon>
        <taxon>Actinomycetaceae</taxon>
        <taxon>Actinomyces</taxon>
    </lineage>
</organism>
<accession>A0A1Q8HZK9</accession>
<evidence type="ECO:0000313" key="5">
    <source>
        <dbReference type="Proteomes" id="UP000185736"/>
    </source>
</evidence>
<reference evidence="5 6" key="1">
    <citation type="submission" date="2016-12" db="EMBL/GenBank/DDBJ databases">
        <title>Genomic comparison of strains in the 'Actinomyces naeslundii' group.</title>
        <authorList>
            <person name="Mughal S.R."/>
            <person name="Do T."/>
            <person name="Gilbert S.C."/>
            <person name="Witherden E.A."/>
            <person name="Didelot X."/>
            <person name="Beighton D."/>
        </authorList>
    </citation>
    <scope>NUCLEOTIDE SEQUENCE [LARGE SCALE GENOMIC DNA]</scope>
    <source>
        <strain evidence="3 6">R21091</strain>
        <strain evidence="4 7">S24V</strain>
        <strain evidence="2 5">S64C</strain>
    </source>
</reference>
<dbReference type="Gene3D" id="1.20.1290.10">
    <property type="entry name" value="AhpD-like"/>
    <property type="match status" value="1"/>
</dbReference>
<dbReference type="Proteomes" id="UP000186471">
    <property type="component" value="Unassembled WGS sequence"/>
</dbReference>
<comment type="caution">
    <text evidence="2">The sequence shown here is derived from an EMBL/GenBank/DDBJ whole genome shotgun (WGS) entry which is preliminary data.</text>
</comment>
<evidence type="ECO:0000313" key="3">
    <source>
        <dbReference type="EMBL" id="OLO47602.1"/>
    </source>
</evidence>
<feature type="domain" description="Carboxymuconolactone decarboxylase-like" evidence="1">
    <location>
        <begin position="168"/>
        <end position="242"/>
    </location>
</feature>
<dbReference type="RefSeq" id="WP_075249757.1">
    <property type="nucleotide sequence ID" value="NZ_MSGO01000038.1"/>
</dbReference>
<evidence type="ECO:0000313" key="4">
    <source>
        <dbReference type="EMBL" id="OLO54103.1"/>
    </source>
</evidence>
<dbReference type="Proteomes" id="UP000185736">
    <property type="component" value="Unassembled WGS sequence"/>
</dbReference>
<evidence type="ECO:0000259" key="1">
    <source>
        <dbReference type="Pfam" id="PF02627"/>
    </source>
</evidence>
<dbReference type="SUPFAM" id="SSF69118">
    <property type="entry name" value="AhpD-like"/>
    <property type="match status" value="1"/>
</dbReference>
<protein>
    <submittedName>
        <fullName evidence="2">4-carboxymuconolactone decarboxylase</fullName>
    </submittedName>
</protein>
<evidence type="ECO:0000313" key="6">
    <source>
        <dbReference type="Proteomes" id="UP000186471"/>
    </source>
</evidence>
<evidence type="ECO:0000313" key="7">
    <source>
        <dbReference type="Proteomes" id="UP000186855"/>
    </source>
</evidence>
<dbReference type="GO" id="GO:0051920">
    <property type="term" value="F:peroxiredoxin activity"/>
    <property type="evidence" value="ECO:0007669"/>
    <property type="project" value="InterPro"/>
</dbReference>
<dbReference type="InterPro" id="IPR052512">
    <property type="entry name" value="4CMD/NDH-1_regulator"/>
</dbReference>
<dbReference type="EMBL" id="MSGO01000038">
    <property type="protein sequence ID" value="OLL14287.1"/>
    <property type="molecule type" value="Genomic_DNA"/>
</dbReference>
<dbReference type="InterPro" id="IPR003779">
    <property type="entry name" value="CMD-like"/>
</dbReference>
<dbReference type="PANTHER" id="PTHR33570">
    <property type="entry name" value="4-CARBOXYMUCONOLACTONE DECARBOXYLASE FAMILY PROTEIN"/>
    <property type="match status" value="1"/>
</dbReference>
<dbReference type="InterPro" id="IPR029032">
    <property type="entry name" value="AhpD-like"/>
</dbReference>
<evidence type="ECO:0000313" key="2">
    <source>
        <dbReference type="EMBL" id="OLL14287.1"/>
    </source>
</evidence>
<dbReference type="EMBL" id="MSKK01000013">
    <property type="protein sequence ID" value="OLO47602.1"/>
    <property type="molecule type" value="Genomic_DNA"/>
</dbReference>
<name>A0A1Q8HZK9_9ACTO</name>
<dbReference type="EMBL" id="MSKI01000042">
    <property type="protein sequence ID" value="OLO54103.1"/>
    <property type="molecule type" value="Genomic_DNA"/>
</dbReference>
<proteinExistence type="predicted"/>
<gene>
    <name evidence="4" type="ORF">BKH30_04205</name>
    <name evidence="3" type="ORF">BKH31_04395</name>
    <name evidence="2" type="ORF">BKH32_09270</name>
</gene>
<dbReference type="OrthoDB" id="9802489at2"/>
<dbReference type="Pfam" id="PF02627">
    <property type="entry name" value="CMD"/>
    <property type="match status" value="2"/>
</dbReference>